<sequence>MTRPKYRVHVWKDRWKFGDQEWLMGVWADGEPVVFRPNAPIGFPTHAEALAAGLAWANELNAREQEEA</sequence>
<gene>
    <name evidence="1" type="ORF">C1C97_000600</name>
</gene>
<dbReference type="AlphaFoldDB" id="A0A495A869"/>
<name>A0A495A869_9MICC</name>
<dbReference type="Proteomes" id="UP000249516">
    <property type="component" value="Unassembled WGS sequence"/>
</dbReference>
<comment type="caution">
    <text evidence="1">The sequence shown here is derived from an EMBL/GenBank/DDBJ whole genome shotgun (WGS) entry which is preliminary data.</text>
</comment>
<organism evidence="1 2">
    <name type="scientific">Kocuria tytonis</name>
    <dbReference type="NCBI Taxonomy" id="2054280"/>
    <lineage>
        <taxon>Bacteria</taxon>
        <taxon>Bacillati</taxon>
        <taxon>Actinomycetota</taxon>
        <taxon>Actinomycetes</taxon>
        <taxon>Micrococcales</taxon>
        <taxon>Micrococcaceae</taxon>
        <taxon>Kocuria</taxon>
    </lineage>
</organism>
<reference evidence="1 2" key="1">
    <citation type="submission" date="2018-10" db="EMBL/GenBank/DDBJ databases">
        <title>Kocuria tytouropygialis sp. nov., isolated from the uropygial gland of an American barn owl (Tyto furcata).</title>
        <authorList>
            <person name="Braun M.S."/>
            <person name="Wang E."/>
            <person name="Zimmermann S."/>
            <person name="Wagner H."/>
            <person name="Wink M."/>
        </authorList>
    </citation>
    <scope>NUCLEOTIDE SEQUENCE [LARGE SCALE GENOMIC DNA]</scope>
    <source>
        <strain evidence="1 2">442</strain>
    </source>
</reference>
<dbReference type="RefSeq" id="WP_121029590.1">
    <property type="nucleotide sequence ID" value="NZ_PNJG02000001.1"/>
</dbReference>
<evidence type="ECO:0000313" key="1">
    <source>
        <dbReference type="EMBL" id="RKQ36221.1"/>
    </source>
</evidence>
<protein>
    <submittedName>
        <fullName evidence="1">Uncharacterized protein</fullName>
    </submittedName>
</protein>
<keyword evidence="2" id="KW-1185">Reference proteome</keyword>
<accession>A0A495A869</accession>
<evidence type="ECO:0000313" key="2">
    <source>
        <dbReference type="Proteomes" id="UP000249516"/>
    </source>
</evidence>
<dbReference type="EMBL" id="PNJG02000001">
    <property type="protein sequence ID" value="RKQ36221.1"/>
    <property type="molecule type" value="Genomic_DNA"/>
</dbReference>
<proteinExistence type="predicted"/>